<dbReference type="Proteomes" id="UP000002009">
    <property type="component" value="Chromosome 5"/>
</dbReference>
<dbReference type="eggNOG" id="ENOG502R6PF">
    <property type="taxonomic scope" value="Eukaryota"/>
</dbReference>
<feature type="domain" description="Rieske" evidence="6">
    <location>
        <begin position="89"/>
        <end position="191"/>
    </location>
</feature>
<feature type="region of interest" description="Disordered" evidence="5">
    <location>
        <begin position="26"/>
        <end position="59"/>
    </location>
</feature>
<keyword evidence="1" id="KW-0001">2Fe-2S</keyword>
<name>C1E6G9_MICCC</name>
<keyword evidence="2" id="KW-0479">Metal-binding</keyword>
<dbReference type="STRING" id="296587.C1E6G9"/>
<proteinExistence type="predicted"/>
<dbReference type="Gene3D" id="2.102.10.10">
    <property type="entry name" value="Rieske [2Fe-2S] iron-sulphur domain"/>
    <property type="match status" value="1"/>
</dbReference>
<evidence type="ECO:0000256" key="3">
    <source>
        <dbReference type="ARBA" id="ARBA00023004"/>
    </source>
</evidence>
<dbReference type="OrthoDB" id="423598at2759"/>
<evidence type="ECO:0000259" key="6">
    <source>
        <dbReference type="PROSITE" id="PS51296"/>
    </source>
</evidence>
<reference evidence="7 8" key="1">
    <citation type="journal article" date="2009" name="Science">
        <title>Green evolution and dynamic adaptations revealed by genomes of the marine picoeukaryotes Micromonas.</title>
        <authorList>
            <person name="Worden A.Z."/>
            <person name="Lee J.H."/>
            <person name="Mock T."/>
            <person name="Rouze P."/>
            <person name="Simmons M.P."/>
            <person name="Aerts A.L."/>
            <person name="Allen A.E."/>
            <person name="Cuvelier M.L."/>
            <person name="Derelle E."/>
            <person name="Everett M.V."/>
            <person name="Foulon E."/>
            <person name="Grimwood J."/>
            <person name="Gundlach H."/>
            <person name="Henrissat B."/>
            <person name="Napoli C."/>
            <person name="McDonald S.M."/>
            <person name="Parker M.S."/>
            <person name="Rombauts S."/>
            <person name="Salamov A."/>
            <person name="Von Dassow P."/>
            <person name="Badger J.H."/>
            <person name="Coutinho P.M."/>
            <person name="Demir E."/>
            <person name="Dubchak I."/>
            <person name="Gentemann C."/>
            <person name="Eikrem W."/>
            <person name="Gready J.E."/>
            <person name="John U."/>
            <person name="Lanier W."/>
            <person name="Lindquist E.A."/>
            <person name="Lucas S."/>
            <person name="Mayer K.F."/>
            <person name="Moreau H."/>
            <person name="Not F."/>
            <person name="Otillar R."/>
            <person name="Panaud O."/>
            <person name="Pangilinan J."/>
            <person name="Paulsen I."/>
            <person name="Piegu B."/>
            <person name="Poliakov A."/>
            <person name="Robbens S."/>
            <person name="Schmutz J."/>
            <person name="Toulza E."/>
            <person name="Wyss T."/>
            <person name="Zelensky A."/>
            <person name="Zhou K."/>
            <person name="Armbrust E.V."/>
            <person name="Bhattacharya D."/>
            <person name="Goodenough U.W."/>
            <person name="Van de Peer Y."/>
            <person name="Grigoriev I.V."/>
        </authorList>
    </citation>
    <scope>NUCLEOTIDE SEQUENCE [LARGE SCALE GENOMIC DNA]</scope>
    <source>
        <strain evidence="8">RCC299 / NOUM17</strain>
    </source>
</reference>
<protein>
    <submittedName>
        <fullName evidence="7">Rieske ferredoxin</fullName>
    </submittedName>
</protein>
<dbReference type="KEGG" id="mis:MICPUN_58661"/>
<evidence type="ECO:0000313" key="8">
    <source>
        <dbReference type="Proteomes" id="UP000002009"/>
    </source>
</evidence>
<dbReference type="GO" id="GO:0051537">
    <property type="term" value="F:2 iron, 2 sulfur cluster binding"/>
    <property type="evidence" value="ECO:0007669"/>
    <property type="project" value="UniProtKB-KW"/>
</dbReference>
<feature type="compositionally biased region" description="Low complexity" evidence="5">
    <location>
        <begin position="213"/>
        <end position="225"/>
    </location>
</feature>
<evidence type="ECO:0000256" key="5">
    <source>
        <dbReference type="SAM" id="MobiDB-lite"/>
    </source>
</evidence>
<evidence type="ECO:0000256" key="2">
    <source>
        <dbReference type="ARBA" id="ARBA00022723"/>
    </source>
</evidence>
<dbReference type="GO" id="GO:0042128">
    <property type="term" value="P:nitrate assimilation"/>
    <property type="evidence" value="ECO:0007669"/>
    <property type="project" value="UniProtKB-KW"/>
</dbReference>
<dbReference type="AlphaFoldDB" id="C1E6G9"/>
<dbReference type="RefSeq" id="XP_002502550.1">
    <property type="nucleotide sequence ID" value="XM_002502504.1"/>
</dbReference>
<feature type="region of interest" description="Disordered" evidence="5">
    <location>
        <begin position="209"/>
        <end position="228"/>
    </location>
</feature>
<evidence type="ECO:0000256" key="1">
    <source>
        <dbReference type="ARBA" id="ARBA00022714"/>
    </source>
</evidence>
<accession>C1E6G9</accession>
<gene>
    <name evidence="7" type="ORF">MICPUN_58661</name>
</gene>
<dbReference type="InterPro" id="IPR017941">
    <property type="entry name" value="Rieske_2Fe-2S"/>
</dbReference>
<dbReference type="InParanoid" id="C1E6G9"/>
<dbReference type="InterPro" id="IPR036922">
    <property type="entry name" value="Rieske_2Fe-2S_sf"/>
</dbReference>
<organism evidence="7 8">
    <name type="scientific">Micromonas commoda (strain RCC299 / NOUM17 / CCMP2709)</name>
    <name type="common">Picoplanktonic green alga</name>
    <dbReference type="NCBI Taxonomy" id="296587"/>
    <lineage>
        <taxon>Eukaryota</taxon>
        <taxon>Viridiplantae</taxon>
        <taxon>Chlorophyta</taxon>
        <taxon>Mamiellophyceae</taxon>
        <taxon>Mamiellales</taxon>
        <taxon>Mamiellaceae</taxon>
        <taxon>Micromonas</taxon>
    </lineage>
</organism>
<keyword evidence="3" id="KW-0408">Iron</keyword>
<dbReference type="CDD" id="cd03467">
    <property type="entry name" value="Rieske"/>
    <property type="match status" value="1"/>
</dbReference>
<dbReference type="PROSITE" id="PS51296">
    <property type="entry name" value="RIESKE"/>
    <property type="match status" value="1"/>
</dbReference>
<evidence type="ECO:0000313" key="7">
    <source>
        <dbReference type="EMBL" id="ACO63808.1"/>
    </source>
</evidence>
<keyword evidence="8" id="KW-1185">Reference proteome</keyword>
<evidence type="ECO:0000256" key="4">
    <source>
        <dbReference type="ARBA" id="ARBA00023014"/>
    </source>
</evidence>
<dbReference type="EMBL" id="CP001326">
    <property type="protein sequence ID" value="ACO63808.1"/>
    <property type="molecule type" value="Genomic_DNA"/>
</dbReference>
<dbReference type="GO" id="GO:0046872">
    <property type="term" value="F:metal ion binding"/>
    <property type="evidence" value="ECO:0007669"/>
    <property type="project" value="UniProtKB-KW"/>
</dbReference>
<feature type="compositionally biased region" description="Low complexity" evidence="5">
    <location>
        <begin position="26"/>
        <end position="41"/>
    </location>
</feature>
<dbReference type="Pfam" id="PF00355">
    <property type="entry name" value="Rieske"/>
    <property type="match status" value="1"/>
</dbReference>
<dbReference type="PANTHER" id="PTHR21496:SF23">
    <property type="entry name" value="3-PHENYLPROPIONATE_CINNAMIC ACID DIOXYGENASE FERREDOXIN SUBUNIT"/>
    <property type="match status" value="1"/>
</dbReference>
<keyword evidence="4" id="KW-0411">Iron-sulfur</keyword>
<dbReference type="GeneID" id="8243455"/>
<dbReference type="PANTHER" id="PTHR21496">
    <property type="entry name" value="FERREDOXIN-RELATED"/>
    <property type="match status" value="1"/>
</dbReference>
<dbReference type="GO" id="GO:0008942">
    <property type="term" value="F:nitrite reductase [NAD(P)H] activity"/>
    <property type="evidence" value="ECO:0007669"/>
    <property type="project" value="InterPro"/>
</dbReference>
<sequence length="379" mass="40215">MASLAIGSATMNVVRNGEGARAATCAASGGGHASSAARQSGVLGGLPRSGRSPSLTTGFAGTKLREAPRKTRSHCSHRLQVMTTARYVKSGFSTQDLQDNGGRLVANLDGKKILIQEFMGDVYAVSNKCPHLNLSMQGKTALLSAKLTDDGCIVCPAHGSQFKLDNGEQVGEWCPNLPDLPLVGKIGNGPAPLPVYQTRVTDSGDIEVDIDGSGDNPDSPGGSMSMDEEDVGMLRGAELQQLINMPLADSSKGENVVGAEGVPLAIIEAERKSKPLRRYRLGSYALASSVAAAQMVSVIQAGVEAWPTWNQQAVADIGMDILVIISGTLLWRTELQNRAESLKTIWAKAQSREESLKRAEAGLGDTLWTSRMRKKKSKD</sequence>
<dbReference type="SUPFAM" id="SSF50022">
    <property type="entry name" value="ISP domain"/>
    <property type="match status" value="1"/>
</dbReference>